<feature type="compositionally biased region" description="Low complexity" evidence="1">
    <location>
        <begin position="142"/>
        <end position="151"/>
    </location>
</feature>
<dbReference type="AlphaFoldDB" id="A0A9D4E7Y2"/>
<feature type="compositionally biased region" description="Basic and acidic residues" evidence="1">
    <location>
        <begin position="125"/>
        <end position="135"/>
    </location>
</feature>
<accession>A0A9D4E7Y2</accession>
<sequence>MIRSGSFDLSVSRWTSHLARARRTHLQRRLRAEKSSAARTMDLRQTKTHCSRQKSLPRTWITVIARTKCGNRTILSTGPSMEMTSSEASLETSSPRMRKKQSLRRTTERAQLRRTGASHVTPFEPDPRPSRRLTERAAQMPTTTSTLTWTSGRNQNRN</sequence>
<evidence type="ECO:0000256" key="1">
    <source>
        <dbReference type="SAM" id="MobiDB-lite"/>
    </source>
</evidence>
<organism evidence="2 3">
    <name type="scientific">Dreissena polymorpha</name>
    <name type="common">Zebra mussel</name>
    <name type="synonym">Mytilus polymorpha</name>
    <dbReference type="NCBI Taxonomy" id="45954"/>
    <lineage>
        <taxon>Eukaryota</taxon>
        <taxon>Metazoa</taxon>
        <taxon>Spiralia</taxon>
        <taxon>Lophotrochozoa</taxon>
        <taxon>Mollusca</taxon>
        <taxon>Bivalvia</taxon>
        <taxon>Autobranchia</taxon>
        <taxon>Heteroconchia</taxon>
        <taxon>Euheterodonta</taxon>
        <taxon>Imparidentia</taxon>
        <taxon>Neoheterodontei</taxon>
        <taxon>Myida</taxon>
        <taxon>Dreissenoidea</taxon>
        <taxon>Dreissenidae</taxon>
        <taxon>Dreissena</taxon>
    </lineage>
</organism>
<gene>
    <name evidence="2" type="ORF">DPMN_176992</name>
</gene>
<protein>
    <submittedName>
        <fullName evidence="2">Uncharacterized protein</fullName>
    </submittedName>
</protein>
<comment type="caution">
    <text evidence="2">The sequence shown here is derived from an EMBL/GenBank/DDBJ whole genome shotgun (WGS) entry which is preliminary data.</text>
</comment>
<name>A0A9D4E7Y2_DREPO</name>
<evidence type="ECO:0000313" key="2">
    <source>
        <dbReference type="EMBL" id="KAH3775587.1"/>
    </source>
</evidence>
<reference evidence="2" key="2">
    <citation type="submission" date="2020-11" db="EMBL/GenBank/DDBJ databases">
        <authorList>
            <person name="McCartney M.A."/>
            <person name="Auch B."/>
            <person name="Kono T."/>
            <person name="Mallez S."/>
            <person name="Becker A."/>
            <person name="Gohl D.M."/>
            <person name="Silverstein K.A.T."/>
            <person name="Koren S."/>
            <person name="Bechman K.B."/>
            <person name="Herman A."/>
            <person name="Abrahante J.E."/>
            <person name="Garbe J."/>
        </authorList>
    </citation>
    <scope>NUCLEOTIDE SEQUENCE</scope>
    <source>
        <strain evidence="2">Duluth1</strain>
        <tissue evidence="2">Whole animal</tissue>
    </source>
</reference>
<feature type="compositionally biased region" description="Polar residues" evidence="1">
    <location>
        <begin position="74"/>
        <end position="95"/>
    </location>
</feature>
<reference evidence="2" key="1">
    <citation type="journal article" date="2019" name="bioRxiv">
        <title>The Genome of the Zebra Mussel, Dreissena polymorpha: A Resource for Invasive Species Research.</title>
        <authorList>
            <person name="McCartney M.A."/>
            <person name="Auch B."/>
            <person name="Kono T."/>
            <person name="Mallez S."/>
            <person name="Zhang Y."/>
            <person name="Obille A."/>
            <person name="Becker A."/>
            <person name="Abrahante J.E."/>
            <person name="Garbe J."/>
            <person name="Badalamenti J.P."/>
            <person name="Herman A."/>
            <person name="Mangelson H."/>
            <person name="Liachko I."/>
            <person name="Sullivan S."/>
            <person name="Sone E.D."/>
            <person name="Koren S."/>
            <person name="Silverstein K.A.T."/>
            <person name="Beckman K.B."/>
            <person name="Gohl D.M."/>
        </authorList>
    </citation>
    <scope>NUCLEOTIDE SEQUENCE</scope>
    <source>
        <strain evidence="2">Duluth1</strain>
        <tissue evidence="2">Whole animal</tissue>
    </source>
</reference>
<dbReference type="Proteomes" id="UP000828390">
    <property type="component" value="Unassembled WGS sequence"/>
</dbReference>
<proteinExistence type="predicted"/>
<evidence type="ECO:0000313" key="3">
    <source>
        <dbReference type="Proteomes" id="UP000828390"/>
    </source>
</evidence>
<feature type="region of interest" description="Disordered" evidence="1">
    <location>
        <begin position="74"/>
        <end position="158"/>
    </location>
</feature>
<keyword evidence="3" id="KW-1185">Reference proteome</keyword>
<dbReference type="EMBL" id="JAIWYP010000009">
    <property type="protein sequence ID" value="KAH3775587.1"/>
    <property type="molecule type" value="Genomic_DNA"/>
</dbReference>